<evidence type="ECO:0000256" key="2">
    <source>
        <dbReference type="SAM" id="MobiDB-lite"/>
    </source>
</evidence>
<name>A0A838XPY5_9HYPH</name>
<proteinExistence type="predicted"/>
<protein>
    <submittedName>
        <fullName evidence="3">CoA transferase</fullName>
    </submittedName>
</protein>
<keyword evidence="4" id="KW-1185">Reference proteome</keyword>
<dbReference type="InterPro" id="IPR050483">
    <property type="entry name" value="CoA-transferase_III_domain"/>
</dbReference>
<dbReference type="EMBL" id="JACEON010000009">
    <property type="protein sequence ID" value="MBA4612262.1"/>
    <property type="molecule type" value="Genomic_DNA"/>
</dbReference>
<dbReference type="Gene3D" id="3.30.1540.10">
    <property type="entry name" value="formyl-coa transferase, domain 3"/>
    <property type="match status" value="1"/>
</dbReference>
<sequence length="388" mass="41029">METEKVARPLDGVRVLDFTRVLAGPYCTAMLADLGADVIKIESPGGDDYRHVGPFREEESLLFQAVNRGKRSIALDLKDPAAVQKVRELVKSADLLVENFRPGVMARLGLGPEALQAENPGLVYLSVSGFGQSGPNVARPAYDIIVQAMSGLMHLSGEPDGAPTMVGEAVADVAGGVFAAFGAMVALFERQRTGRGRHVDVALFDSLLAMMPTAATRVLMAGEDPMRTGNRHALSAPFGTYRASDGHFAVAVLNDRLFQAFCRAIGEEALAADPRFASDVLRRQNEPALATHIESWSAGLTAAEAVERLAEAGIPAAPIETAADAWRSPQASARGLASIVDHPLFGALSVPEQPVHFSGAPRGGRRPAPALNQHETEILAGLTEGASQ</sequence>
<evidence type="ECO:0000313" key="3">
    <source>
        <dbReference type="EMBL" id="MBA4612262.1"/>
    </source>
</evidence>
<organism evidence="3 4">
    <name type="scientific">Stappia taiwanensis</name>
    <dbReference type="NCBI Taxonomy" id="992267"/>
    <lineage>
        <taxon>Bacteria</taxon>
        <taxon>Pseudomonadati</taxon>
        <taxon>Pseudomonadota</taxon>
        <taxon>Alphaproteobacteria</taxon>
        <taxon>Hyphomicrobiales</taxon>
        <taxon>Stappiaceae</taxon>
        <taxon>Stappia</taxon>
    </lineage>
</organism>
<reference evidence="3 4" key="1">
    <citation type="submission" date="2020-07" db="EMBL/GenBank/DDBJ databases">
        <authorList>
            <person name="Li M."/>
        </authorList>
    </citation>
    <scope>NUCLEOTIDE SEQUENCE [LARGE SCALE GENOMIC DNA]</scope>
    <source>
        <strain evidence="3 4">DSM 23284</strain>
    </source>
</reference>
<dbReference type="AlphaFoldDB" id="A0A838XPY5"/>
<gene>
    <name evidence="3" type="ORF">H1W37_11400</name>
</gene>
<dbReference type="PANTHER" id="PTHR48207:SF3">
    <property type="entry name" value="SUCCINATE--HYDROXYMETHYLGLUTARATE COA-TRANSFERASE"/>
    <property type="match status" value="1"/>
</dbReference>
<reference evidence="3 4" key="2">
    <citation type="submission" date="2020-08" db="EMBL/GenBank/DDBJ databases">
        <title>Stappia taiwanensis sp. nov., isolated from a coastal thermal spring.</title>
        <authorList>
            <person name="Kampfer P."/>
        </authorList>
    </citation>
    <scope>NUCLEOTIDE SEQUENCE [LARGE SCALE GENOMIC DNA]</scope>
    <source>
        <strain evidence="3 4">DSM 23284</strain>
    </source>
</reference>
<dbReference type="PANTHER" id="PTHR48207">
    <property type="entry name" value="SUCCINATE--HYDROXYMETHYLGLUTARATE COA-TRANSFERASE"/>
    <property type="match status" value="1"/>
</dbReference>
<evidence type="ECO:0000256" key="1">
    <source>
        <dbReference type="ARBA" id="ARBA00022679"/>
    </source>
</evidence>
<comment type="caution">
    <text evidence="3">The sequence shown here is derived from an EMBL/GenBank/DDBJ whole genome shotgun (WGS) entry which is preliminary data.</text>
</comment>
<dbReference type="SUPFAM" id="SSF89796">
    <property type="entry name" value="CoA-transferase family III (CaiB/BaiF)"/>
    <property type="match status" value="1"/>
</dbReference>
<dbReference type="InterPro" id="IPR023606">
    <property type="entry name" value="CoA-Trfase_III_dom_1_sf"/>
</dbReference>
<keyword evidence="1 3" id="KW-0808">Transferase</keyword>
<dbReference type="Proteomes" id="UP000559404">
    <property type="component" value="Unassembled WGS sequence"/>
</dbReference>
<dbReference type="GO" id="GO:0008410">
    <property type="term" value="F:CoA-transferase activity"/>
    <property type="evidence" value="ECO:0007669"/>
    <property type="project" value="TreeGrafter"/>
</dbReference>
<dbReference type="Pfam" id="PF02515">
    <property type="entry name" value="CoA_transf_3"/>
    <property type="match status" value="1"/>
</dbReference>
<feature type="region of interest" description="Disordered" evidence="2">
    <location>
        <begin position="356"/>
        <end position="388"/>
    </location>
</feature>
<accession>A0A838XPY5</accession>
<dbReference type="Gene3D" id="3.40.50.10540">
    <property type="entry name" value="Crotonobetainyl-coa:carnitine coa-transferase, domain 1"/>
    <property type="match status" value="1"/>
</dbReference>
<dbReference type="InterPro" id="IPR003673">
    <property type="entry name" value="CoA-Trfase_fam_III"/>
</dbReference>
<dbReference type="RefSeq" id="WP_181760452.1">
    <property type="nucleotide sequence ID" value="NZ_BMCR01000003.1"/>
</dbReference>
<dbReference type="InterPro" id="IPR044855">
    <property type="entry name" value="CoA-Trfase_III_dom3_sf"/>
</dbReference>
<evidence type="ECO:0000313" key="4">
    <source>
        <dbReference type="Proteomes" id="UP000559404"/>
    </source>
</evidence>